<evidence type="ECO:0000313" key="3">
    <source>
        <dbReference type="Proteomes" id="UP000224567"/>
    </source>
</evidence>
<dbReference type="STRING" id="33114.A0A2G2VMA7"/>
<evidence type="ECO:0000313" key="2">
    <source>
        <dbReference type="EMBL" id="PHT34121.1"/>
    </source>
</evidence>
<name>A0A2G2VMA7_CAPBA</name>
<keyword evidence="3" id="KW-1185">Reference proteome</keyword>
<dbReference type="EMBL" id="MLFT02000011">
    <property type="protein sequence ID" value="PHT34121.1"/>
    <property type="molecule type" value="Genomic_DNA"/>
</dbReference>
<reference evidence="2 3" key="1">
    <citation type="journal article" date="2017" name="Genome Biol.">
        <title>New reference genome sequences of hot pepper reveal the massive evolution of plant disease-resistance genes by retroduplication.</title>
        <authorList>
            <person name="Kim S."/>
            <person name="Park J."/>
            <person name="Yeom S.I."/>
            <person name="Kim Y.M."/>
            <person name="Seo E."/>
            <person name="Kim K.T."/>
            <person name="Kim M.S."/>
            <person name="Lee J.M."/>
            <person name="Cheong K."/>
            <person name="Shin H.S."/>
            <person name="Kim S.B."/>
            <person name="Han K."/>
            <person name="Lee J."/>
            <person name="Park M."/>
            <person name="Lee H.A."/>
            <person name="Lee H.Y."/>
            <person name="Lee Y."/>
            <person name="Oh S."/>
            <person name="Lee J.H."/>
            <person name="Choi E."/>
            <person name="Choi E."/>
            <person name="Lee S.E."/>
            <person name="Jeon J."/>
            <person name="Kim H."/>
            <person name="Choi G."/>
            <person name="Song H."/>
            <person name="Lee J."/>
            <person name="Lee S.C."/>
            <person name="Kwon J.K."/>
            <person name="Lee H.Y."/>
            <person name="Koo N."/>
            <person name="Hong Y."/>
            <person name="Kim R.W."/>
            <person name="Kang W.H."/>
            <person name="Huh J.H."/>
            <person name="Kang B.C."/>
            <person name="Yang T.J."/>
            <person name="Lee Y.H."/>
            <person name="Bennetzen J.L."/>
            <person name="Choi D."/>
        </authorList>
    </citation>
    <scope>NUCLEOTIDE SEQUENCE [LARGE SCALE GENOMIC DNA]</scope>
    <source>
        <strain evidence="3">cv. PBC81</strain>
    </source>
</reference>
<dbReference type="AlphaFoldDB" id="A0A2G2VMA7"/>
<accession>A0A2G2VMA7</accession>
<dbReference type="PANTHER" id="PTHR33880">
    <property type="entry name" value="EXPRESSED PROTEIN"/>
    <property type="match status" value="1"/>
</dbReference>
<evidence type="ECO:0000256" key="1">
    <source>
        <dbReference type="SAM" id="MobiDB-lite"/>
    </source>
</evidence>
<sequence>MEKSIAPSKRSVKNNIVATGIVQKSIIPSRAVVYEDETEDEIEDEDKQPLLRPRPLSEAKIRLKMKISQQNPTSTREINFLGDDHGFSMSTNLSYSPKKMTWKDKSCVTSSKLLYDLERNNGTPYFYTLDDKKKCSISQIDVGVLSPNWLHGATYFGQ</sequence>
<feature type="region of interest" description="Disordered" evidence="1">
    <location>
        <begin position="35"/>
        <end position="54"/>
    </location>
</feature>
<protein>
    <submittedName>
        <fullName evidence="2">Uncharacterized protein</fullName>
    </submittedName>
</protein>
<reference evidence="3" key="2">
    <citation type="journal article" date="2017" name="J. Anim. Genet.">
        <title>Multiple reference genome sequences of hot pepper reveal the massive evolution of plant disease resistance genes by retroduplication.</title>
        <authorList>
            <person name="Kim S."/>
            <person name="Park J."/>
            <person name="Yeom S.-I."/>
            <person name="Kim Y.-M."/>
            <person name="Seo E."/>
            <person name="Kim K.-T."/>
            <person name="Kim M.-S."/>
            <person name="Lee J.M."/>
            <person name="Cheong K."/>
            <person name="Shin H.-S."/>
            <person name="Kim S.-B."/>
            <person name="Han K."/>
            <person name="Lee J."/>
            <person name="Park M."/>
            <person name="Lee H.-A."/>
            <person name="Lee H.-Y."/>
            <person name="Lee Y."/>
            <person name="Oh S."/>
            <person name="Lee J.H."/>
            <person name="Choi E."/>
            <person name="Choi E."/>
            <person name="Lee S.E."/>
            <person name="Jeon J."/>
            <person name="Kim H."/>
            <person name="Choi G."/>
            <person name="Song H."/>
            <person name="Lee J."/>
            <person name="Lee S.-C."/>
            <person name="Kwon J.-K."/>
            <person name="Lee H.-Y."/>
            <person name="Koo N."/>
            <person name="Hong Y."/>
            <person name="Kim R.W."/>
            <person name="Kang W.-H."/>
            <person name="Huh J.H."/>
            <person name="Kang B.-C."/>
            <person name="Yang T.-J."/>
            <person name="Lee Y.-H."/>
            <person name="Bennetzen J.L."/>
            <person name="Choi D."/>
        </authorList>
    </citation>
    <scope>NUCLEOTIDE SEQUENCE [LARGE SCALE GENOMIC DNA]</scope>
    <source>
        <strain evidence="3">cv. PBC81</strain>
    </source>
</reference>
<gene>
    <name evidence="2" type="ORF">CQW23_25921</name>
</gene>
<dbReference type="InterPro" id="IPR038941">
    <property type="entry name" value="At4g14100-like"/>
</dbReference>
<proteinExistence type="predicted"/>
<dbReference type="Proteomes" id="UP000224567">
    <property type="component" value="Unassembled WGS sequence"/>
</dbReference>
<dbReference type="OrthoDB" id="406551at2759"/>
<feature type="compositionally biased region" description="Acidic residues" evidence="1">
    <location>
        <begin position="35"/>
        <end position="46"/>
    </location>
</feature>
<organism evidence="2 3">
    <name type="scientific">Capsicum baccatum</name>
    <name type="common">Peruvian pepper</name>
    <dbReference type="NCBI Taxonomy" id="33114"/>
    <lineage>
        <taxon>Eukaryota</taxon>
        <taxon>Viridiplantae</taxon>
        <taxon>Streptophyta</taxon>
        <taxon>Embryophyta</taxon>
        <taxon>Tracheophyta</taxon>
        <taxon>Spermatophyta</taxon>
        <taxon>Magnoliopsida</taxon>
        <taxon>eudicotyledons</taxon>
        <taxon>Gunneridae</taxon>
        <taxon>Pentapetalae</taxon>
        <taxon>asterids</taxon>
        <taxon>lamiids</taxon>
        <taxon>Solanales</taxon>
        <taxon>Solanaceae</taxon>
        <taxon>Solanoideae</taxon>
        <taxon>Capsiceae</taxon>
        <taxon>Capsicum</taxon>
    </lineage>
</organism>
<comment type="caution">
    <text evidence="2">The sequence shown here is derived from an EMBL/GenBank/DDBJ whole genome shotgun (WGS) entry which is preliminary data.</text>
</comment>
<dbReference type="PANTHER" id="PTHR33880:SF3">
    <property type="entry name" value="TRANSFERASE, TRANSFERRING GLYCOSYL GROUPS"/>
    <property type="match status" value="1"/>
</dbReference>